<dbReference type="Pfam" id="PF03524">
    <property type="entry name" value="CagX"/>
    <property type="match status" value="1"/>
</dbReference>
<dbReference type="OrthoDB" id="9773431at2"/>
<comment type="similarity">
    <text evidence="1">Belongs to the TrbG/VirB9 family.</text>
</comment>
<dbReference type="InterPro" id="IPR038161">
    <property type="entry name" value="VirB9/CagX/TrbG_C_sf"/>
</dbReference>
<evidence type="ECO:0000256" key="1">
    <source>
        <dbReference type="ARBA" id="ARBA00006135"/>
    </source>
</evidence>
<organism evidence="4 5">
    <name type="scientific">Pelomicrobium methylotrophicum</name>
    <dbReference type="NCBI Taxonomy" id="2602750"/>
    <lineage>
        <taxon>Bacteria</taxon>
        <taxon>Pseudomonadati</taxon>
        <taxon>Pseudomonadota</taxon>
        <taxon>Hydrogenophilia</taxon>
        <taxon>Hydrogenophilia incertae sedis</taxon>
        <taxon>Pelomicrobium</taxon>
    </lineage>
</organism>
<evidence type="ECO:0008006" key="6">
    <source>
        <dbReference type="Google" id="ProtNLM"/>
    </source>
</evidence>
<reference evidence="4 5" key="1">
    <citation type="submission" date="2019-08" db="EMBL/GenBank/DDBJ databases">
        <title>Pelomicrobium methylotrophicum gen. nov., sp. nov. a moderately thermophilic, facultatively anaerobic, lithoautotrophic and methylotrophic bacterium isolated from a terrestrial mud volcano.</title>
        <authorList>
            <person name="Slobodkina G.B."/>
            <person name="Merkel A.Y."/>
            <person name="Slobodkin A.I."/>
        </authorList>
    </citation>
    <scope>NUCLEOTIDE SEQUENCE [LARGE SCALE GENOMIC DNA]</scope>
    <source>
        <strain evidence="4 5">SM250</strain>
    </source>
</reference>
<name>A0A5C7ETT3_9PROT</name>
<keyword evidence="5" id="KW-1185">Reference proteome</keyword>
<dbReference type="InterPro" id="IPR010258">
    <property type="entry name" value="Conjugal_tfr_TrbG/VirB9/CagX"/>
</dbReference>
<dbReference type="InParanoid" id="A0A5C7ETT3"/>
<evidence type="ECO:0000256" key="3">
    <source>
        <dbReference type="SAM" id="SignalP"/>
    </source>
</evidence>
<feature type="signal peptide" evidence="3">
    <location>
        <begin position="1"/>
        <end position="23"/>
    </location>
</feature>
<protein>
    <recommendedName>
        <fullName evidence="6">Type IV secretion system protein virB9</fullName>
    </recommendedName>
</protein>
<dbReference type="Gene3D" id="2.60.40.2500">
    <property type="match status" value="1"/>
</dbReference>
<gene>
    <name evidence="4" type="ORF">FR698_09650</name>
</gene>
<dbReference type="RefSeq" id="WP_147799993.1">
    <property type="nucleotide sequence ID" value="NZ_VPFL01000012.1"/>
</dbReference>
<dbReference type="EMBL" id="VPFL01000012">
    <property type="protein sequence ID" value="TXF11594.1"/>
    <property type="molecule type" value="Genomic_DNA"/>
</dbReference>
<feature type="chain" id="PRO_5022716050" description="Type IV secretion system protein virB9" evidence="3">
    <location>
        <begin position="24"/>
        <end position="259"/>
    </location>
</feature>
<proteinExistence type="inferred from homology"/>
<dbReference type="AlphaFoldDB" id="A0A5C7ETT3"/>
<accession>A0A5C7ETT3</accession>
<comment type="caution">
    <text evidence="4">The sequence shown here is derived from an EMBL/GenBank/DDBJ whole genome shotgun (WGS) entry which is preliminary data.</text>
</comment>
<evidence type="ECO:0000256" key="2">
    <source>
        <dbReference type="ARBA" id="ARBA00022729"/>
    </source>
</evidence>
<dbReference type="Proteomes" id="UP000321201">
    <property type="component" value="Unassembled WGS sequence"/>
</dbReference>
<evidence type="ECO:0000313" key="4">
    <source>
        <dbReference type="EMBL" id="TXF11594.1"/>
    </source>
</evidence>
<keyword evidence="2 3" id="KW-0732">Signal</keyword>
<dbReference type="InterPro" id="IPR033645">
    <property type="entry name" value="VirB9/CagX/TrbG_C"/>
</dbReference>
<dbReference type="CDD" id="cd06911">
    <property type="entry name" value="VirB9_CagX_TrbG"/>
    <property type="match status" value="1"/>
</dbReference>
<sequence length="259" mass="29345">MRKLLKAIVAVAVMAPAALFAEAEPMPLPTDNRLVVFSYDANQTYTVLTLPGMVTDIHLHEEERLLHAAIGDSIQWQTSAAGNHFFVKPIKHEIATSLTLVTDRRAYQISLISSPKGGKWYQRVSWRYPELVMAIQAQQKAKEEAEKKETERLESLKASEPMDPAGLNFNYHVTGDEKIRPSLVMDNGVHTWIRMPETVKELPALFVYEGEKTALVNYSVRGDYIVVQRTADKFLLRVGKREAVIEKEKTRRGGFLSMF</sequence>
<evidence type="ECO:0000313" key="5">
    <source>
        <dbReference type="Proteomes" id="UP000321201"/>
    </source>
</evidence>